<keyword evidence="7" id="KW-0472">Membrane</keyword>
<dbReference type="SUPFAM" id="SSF52540">
    <property type="entry name" value="P-loop containing nucleoside triphosphate hydrolases"/>
    <property type="match status" value="2"/>
</dbReference>
<dbReference type="InterPro" id="IPR003439">
    <property type="entry name" value="ABC_transporter-like_ATP-bd"/>
</dbReference>
<dbReference type="FunFam" id="3.40.50.300:FF:000016">
    <property type="entry name" value="Oligopeptide ABC transporter ATP-binding component"/>
    <property type="match status" value="1"/>
</dbReference>
<gene>
    <name evidence="9" type="ORF">GF1_18330</name>
</gene>
<feature type="domain" description="ABC transporter" evidence="8">
    <location>
        <begin position="282"/>
        <end position="535"/>
    </location>
</feature>
<evidence type="ECO:0000313" key="9">
    <source>
        <dbReference type="EMBL" id="BCO09457.1"/>
    </source>
</evidence>
<dbReference type="NCBIfam" id="NF008453">
    <property type="entry name" value="PRK11308.1"/>
    <property type="match status" value="2"/>
</dbReference>
<feature type="domain" description="ABC transporter" evidence="8">
    <location>
        <begin position="7"/>
        <end position="259"/>
    </location>
</feature>
<dbReference type="Proteomes" id="UP001063350">
    <property type="component" value="Chromosome"/>
</dbReference>
<dbReference type="GO" id="GO:0005524">
    <property type="term" value="F:ATP binding"/>
    <property type="evidence" value="ECO:0007669"/>
    <property type="project" value="UniProtKB-KW"/>
</dbReference>
<keyword evidence="5" id="KW-0547">Nucleotide-binding</keyword>
<dbReference type="Gene3D" id="3.40.50.300">
    <property type="entry name" value="P-loop containing nucleotide triphosphate hydrolases"/>
    <property type="match status" value="2"/>
</dbReference>
<evidence type="ECO:0000256" key="1">
    <source>
        <dbReference type="ARBA" id="ARBA00004417"/>
    </source>
</evidence>
<proteinExistence type="inferred from homology"/>
<sequence length="542" mass="61025">MNNLLTIDKLSLSFQGTQPEGGETEVLHEICLQIRQGETHALVGESGSGKSVTALSILRLLEDISRVRTSGRILFHDQDILTMDRDTLRELRGNRIAMIFQEPMTSLNPVYTIGNQLIEPLMLHQHMQRNEARERAIALLKRTGIQQPEYRIDSYPHQLSGGQRQRVMIAMALACRPDLLIADEPTTALDVTIQDQILELIKDLQEEFHMAVLLITHDLPMVRKIADSVSIMHQGRIVEQGTLDKIFSAPEDPYTIHLLDSMPKSIREPRAGGSPLVTMRDVRCEFVLSSGWDGFFKRKKTVIRAVDGVDLEVRQGTTLGIVGESGSGKSTLGMCLLRLTPCGGQIWYHGTDEDNILLSGLSSGQMRPLRRELQVVFQDPFSSLSPRMSVEQIIAEGLSVHNIGRNRAERRKIVEQALMEVELDPDMADRFPHEFSGGQRQRIAIARAIVLKPRLLILDEPTSALDMTIQAQIIGLLGRLQDRYGMTYIFITHDLRVVRALADNLAVMHRGKIVEQGPAAEIFRNPKKEYTRTLFRAAFHEM</sequence>
<dbReference type="NCBIfam" id="NF007739">
    <property type="entry name" value="PRK10419.1"/>
    <property type="match status" value="2"/>
</dbReference>
<evidence type="ECO:0000256" key="2">
    <source>
        <dbReference type="ARBA" id="ARBA00005417"/>
    </source>
</evidence>
<evidence type="ECO:0000256" key="5">
    <source>
        <dbReference type="ARBA" id="ARBA00022741"/>
    </source>
</evidence>
<organism evidence="9 10">
    <name type="scientific">Desulfolithobacter dissulfuricans</name>
    <dbReference type="NCBI Taxonomy" id="2795293"/>
    <lineage>
        <taxon>Bacteria</taxon>
        <taxon>Pseudomonadati</taxon>
        <taxon>Thermodesulfobacteriota</taxon>
        <taxon>Desulfobulbia</taxon>
        <taxon>Desulfobulbales</taxon>
        <taxon>Desulfobulbaceae</taxon>
        <taxon>Desulfolithobacter</taxon>
    </lineage>
</organism>
<dbReference type="SMART" id="SM00382">
    <property type="entry name" value="AAA"/>
    <property type="match status" value="2"/>
</dbReference>
<dbReference type="KEGG" id="ddu:GF1_18330"/>
<evidence type="ECO:0000256" key="6">
    <source>
        <dbReference type="ARBA" id="ARBA00022840"/>
    </source>
</evidence>
<dbReference type="CDD" id="cd03257">
    <property type="entry name" value="ABC_NikE_OppD_transporters"/>
    <property type="match status" value="2"/>
</dbReference>
<keyword evidence="4" id="KW-1003">Cell membrane</keyword>
<dbReference type="AlphaFoldDB" id="A0A915U5S9"/>
<dbReference type="InterPro" id="IPR050388">
    <property type="entry name" value="ABC_Ni/Peptide_Import"/>
</dbReference>
<dbReference type="PANTHER" id="PTHR43297:SF2">
    <property type="entry name" value="DIPEPTIDE TRANSPORT ATP-BINDING PROTEIN DPPD"/>
    <property type="match status" value="1"/>
</dbReference>
<comment type="similarity">
    <text evidence="2">Belongs to the ABC transporter superfamily.</text>
</comment>
<reference evidence="9" key="1">
    <citation type="submission" date="2020-12" db="EMBL/GenBank/DDBJ databases">
        <title>Desulfobium dissulfuricans gen. nov., sp. nov., a novel mesophilic, sulfate-reducing bacterium isolated from a deep-sea hydrothermal vent.</title>
        <authorList>
            <person name="Hashimoto Y."/>
            <person name="Tame A."/>
            <person name="Sawayama S."/>
            <person name="Miyazaki J."/>
            <person name="Takai K."/>
            <person name="Nakagawa S."/>
        </authorList>
    </citation>
    <scope>NUCLEOTIDE SEQUENCE</scope>
    <source>
        <strain evidence="9">GF1</strain>
    </source>
</reference>
<keyword evidence="3" id="KW-0813">Transport</keyword>
<protein>
    <submittedName>
        <fullName evidence="9">ABC transporter ATP-binding protein</fullName>
    </submittedName>
</protein>
<evidence type="ECO:0000259" key="8">
    <source>
        <dbReference type="PROSITE" id="PS50893"/>
    </source>
</evidence>
<keyword evidence="6 9" id="KW-0067">ATP-binding</keyword>
<dbReference type="Pfam" id="PF00005">
    <property type="entry name" value="ABC_tran"/>
    <property type="match status" value="2"/>
</dbReference>
<name>A0A915U5S9_9BACT</name>
<dbReference type="RefSeq" id="WP_267926203.1">
    <property type="nucleotide sequence ID" value="NZ_AP024233.1"/>
</dbReference>
<evidence type="ECO:0000256" key="4">
    <source>
        <dbReference type="ARBA" id="ARBA00022475"/>
    </source>
</evidence>
<dbReference type="GO" id="GO:0005886">
    <property type="term" value="C:plasma membrane"/>
    <property type="evidence" value="ECO:0007669"/>
    <property type="project" value="UniProtKB-SubCell"/>
</dbReference>
<evidence type="ECO:0000256" key="3">
    <source>
        <dbReference type="ARBA" id="ARBA00022448"/>
    </source>
</evidence>
<dbReference type="GO" id="GO:0016887">
    <property type="term" value="F:ATP hydrolysis activity"/>
    <property type="evidence" value="ECO:0007669"/>
    <property type="project" value="InterPro"/>
</dbReference>
<dbReference type="EMBL" id="AP024233">
    <property type="protein sequence ID" value="BCO09457.1"/>
    <property type="molecule type" value="Genomic_DNA"/>
</dbReference>
<evidence type="ECO:0000313" key="10">
    <source>
        <dbReference type="Proteomes" id="UP001063350"/>
    </source>
</evidence>
<dbReference type="PROSITE" id="PS50893">
    <property type="entry name" value="ABC_TRANSPORTER_2"/>
    <property type="match status" value="2"/>
</dbReference>
<dbReference type="InterPro" id="IPR003593">
    <property type="entry name" value="AAA+_ATPase"/>
</dbReference>
<dbReference type="InterPro" id="IPR013563">
    <property type="entry name" value="Oligopep_ABC_C"/>
</dbReference>
<dbReference type="Pfam" id="PF08352">
    <property type="entry name" value="oligo_HPY"/>
    <property type="match status" value="2"/>
</dbReference>
<accession>A0A915U5S9</accession>
<dbReference type="PROSITE" id="PS00211">
    <property type="entry name" value="ABC_TRANSPORTER_1"/>
    <property type="match status" value="2"/>
</dbReference>
<dbReference type="GO" id="GO:0015833">
    <property type="term" value="P:peptide transport"/>
    <property type="evidence" value="ECO:0007669"/>
    <property type="project" value="InterPro"/>
</dbReference>
<dbReference type="PANTHER" id="PTHR43297">
    <property type="entry name" value="OLIGOPEPTIDE TRANSPORT ATP-BINDING PROTEIN APPD"/>
    <property type="match status" value="1"/>
</dbReference>
<dbReference type="InterPro" id="IPR027417">
    <property type="entry name" value="P-loop_NTPase"/>
</dbReference>
<evidence type="ECO:0000256" key="7">
    <source>
        <dbReference type="ARBA" id="ARBA00023136"/>
    </source>
</evidence>
<dbReference type="InterPro" id="IPR017871">
    <property type="entry name" value="ABC_transporter-like_CS"/>
</dbReference>
<comment type="subcellular location">
    <subcellularLocation>
        <location evidence="1">Cell inner membrane</location>
        <topology evidence="1">Peripheral membrane protein</topology>
    </subcellularLocation>
</comment>
<keyword evidence="10" id="KW-1185">Reference proteome</keyword>